<dbReference type="InterPro" id="IPR052208">
    <property type="entry name" value="DmX-like/RAVE_component"/>
</dbReference>
<dbReference type="FunFam" id="2.130.10.10:FF:001240">
    <property type="entry name" value="Transducin family protein / WD-40 repeat family protein"/>
    <property type="match status" value="1"/>
</dbReference>
<dbReference type="InterPro" id="IPR036322">
    <property type="entry name" value="WD40_repeat_dom_sf"/>
</dbReference>
<dbReference type="PANTHER" id="PTHR13950:SF9">
    <property type="entry name" value="RABCONNECTIN-3A"/>
    <property type="match status" value="1"/>
</dbReference>
<dbReference type="InterPro" id="IPR015943">
    <property type="entry name" value="WD40/YVTN_repeat-like_dom_sf"/>
</dbReference>
<dbReference type="SMART" id="SM00320">
    <property type="entry name" value="WD40"/>
    <property type="match status" value="11"/>
</dbReference>
<evidence type="ECO:0000259" key="3">
    <source>
        <dbReference type="Pfam" id="PF12234"/>
    </source>
</evidence>
<dbReference type="EMBL" id="CACSHJ010000088">
    <property type="protein sequence ID" value="CAA0377316.1"/>
    <property type="molecule type" value="Genomic_DNA"/>
</dbReference>
<evidence type="ECO:0000313" key="4">
    <source>
        <dbReference type="EMBL" id="CAA0377316.1"/>
    </source>
</evidence>
<proteinExistence type="predicted"/>
<feature type="region of interest" description="Disordered" evidence="2">
    <location>
        <begin position="944"/>
        <end position="963"/>
    </location>
</feature>
<dbReference type="ExpressionAtlas" id="A0A5S9X8B2">
    <property type="expression patterns" value="baseline and differential"/>
</dbReference>
<dbReference type="PANTHER" id="PTHR13950">
    <property type="entry name" value="RABCONNECTIN-RELATED"/>
    <property type="match status" value="1"/>
</dbReference>
<name>A0A5S9X8B2_ARATH</name>
<feature type="compositionally biased region" description="Polar residues" evidence="2">
    <location>
        <begin position="946"/>
        <end position="963"/>
    </location>
</feature>
<protein>
    <recommendedName>
        <fullName evidence="3">RAVE complex protein Rav1 C-terminal domain-containing protein</fullName>
    </recommendedName>
</protein>
<dbReference type="InterPro" id="IPR001680">
    <property type="entry name" value="WD40_rpt"/>
</dbReference>
<dbReference type="InterPro" id="IPR022033">
    <property type="entry name" value="Rav1p_C"/>
</dbReference>
<accession>A0A5S9X8B2</accession>
<dbReference type="OrthoDB" id="342131at2759"/>
<dbReference type="Pfam" id="PF00400">
    <property type="entry name" value="WD40"/>
    <property type="match status" value="1"/>
</dbReference>
<gene>
    <name evidence="4" type="ORF">C24_LOCUS11021</name>
</gene>
<reference evidence="4 5" key="1">
    <citation type="submission" date="2019-12" db="EMBL/GenBank/DDBJ databases">
        <authorList>
            <person name="Jiao W.-B."/>
            <person name="Schneeberger K."/>
        </authorList>
    </citation>
    <scope>NUCLEOTIDE SEQUENCE [LARGE SCALE GENOMIC DNA]</scope>
    <source>
        <strain evidence="5">cv. C24</strain>
    </source>
</reference>
<organism evidence="4 5">
    <name type="scientific">Arabidopsis thaliana</name>
    <name type="common">Mouse-ear cress</name>
    <dbReference type="NCBI Taxonomy" id="3702"/>
    <lineage>
        <taxon>Eukaryota</taxon>
        <taxon>Viridiplantae</taxon>
        <taxon>Streptophyta</taxon>
        <taxon>Embryophyta</taxon>
        <taxon>Tracheophyta</taxon>
        <taxon>Spermatophyta</taxon>
        <taxon>Magnoliopsida</taxon>
        <taxon>eudicotyledons</taxon>
        <taxon>Gunneridae</taxon>
        <taxon>Pentapetalae</taxon>
        <taxon>rosids</taxon>
        <taxon>malvids</taxon>
        <taxon>Brassicales</taxon>
        <taxon>Brassicaceae</taxon>
        <taxon>Camelineae</taxon>
        <taxon>Arabidopsis</taxon>
    </lineage>
</organism>
<dbReference type="Gene3D" id="2.130.10.10">
    <property type="entry name" value="YVTN repeat-like/Quinoprotein amine dehydrogenase"/>
    <property type="match status" value="3"/>
</dbReference>
<sequence>MRYRIQLKPSGLERGSGDPRTDRIDHLPLRQLRSEIVPPAPTRSQSSIDWLPDFAGYSWLAYGASTLVVISHLPSPLRGEDSTNGPFFRQILEVSGEPVTAVCWSPVTPSVGELAVGSGNYIFLFARDLKGSFCWSQNAILVQETIVEAIEWTGSGDGIIVGGTDIVLWKRRNQSWEIAWKFSGDHLQDLVSSTWSFEGPFATATSWRKFPAECDDAGKSVLAYYSDGESYHNFELPHPQRISMIQWRPMAAEQSAIGIGKSMRNVLMTCCLDGAVRLWCEVDGGKTKKGMKDVPDHKKSFCVAAVIEINQVLDGCLGRDLFLFWGTRTGGIFKTIEGTNQVFSMEKYDNENVGKCEWLVGYGPGNFATLWAVHCLDDISPMRFPRVTLWAKQESNEIGAGSLSLASATGSSDRLPLKKVSVLRNNLYGTPLICSSIYLSPQNTVYWSSLHTIKSHDSEDSSPNKSSLLKCIDGKVLYLDGHGGKILQVASDPFVCEAGYTASLDSNGLIIICSSSVYLNRTIEHPISVASWKPCGRLQNQEFRLKYTSLCWAPSSLKDERFLLVGHVGGVDCFSVRNCGKGDDGYLTHYICTIPFTVNSPLQSGPTSIFAKPLSNSCGKTFKSNRFLLLSVWMKEKRFDALSWSVTLHHFDTAGSTCDCHFHDFDSIGLGKWLFEDTFAGKTNCLAIRSCSSEIPESHREDEVTSFAVVNPSGRDLENGVNSESQAYTIATGQADGSLKLWRSSFQESSTPSGLWELVGMLTVGQNPVSAISLTDSGHKIAALCTESHSKAAHAVSIWEIVHLIDSGVFILEDKVHVDAEVVAVRWSTTGNDQLLLGVCTQIEMRVYGIARQPCKSTSFAAYDYSSEAQIWQCFAVTRTFSAIHDLWWGPKAMTCLVHNDYISLHGQWLAVVDKKQKIDNYPEIFASNLPNLVNATEEGRDSEFLSDSGTNDINEADTTSTSRGCIPLPSTSNAIDDGQVNSMSLIGTAYGSNTIDDIMSMGHMVEKLGGALPLYHPHALLVAIRSGNWKRASAALRHLAEYITSSDTSEKGYAVKSVLCPDILLSKYYEGSLSNGPNPKDFQWGGTSGSMLQYSQFQSGLQSKFNMESYSPNSPATDLEFSGFCEQLKKLSDEGNISRIEKLQYFAIVDLLCEISNPHSTSVYASLDEPGRRFWVTLRFKQLFLARSSGKTASLEELDIDSSMIGWAFHSESQENLSGSLLPNESSWQQMRSQGFGFWYSNAAQLRSRMEKLARQQYLKNKNPKDCALLYIALNRVQVLAGLFKLSKDEKDKPLVVFLSRNFQEEKNKAAALKNAYVLMGKHQLELAIGFFLLGGEASSAINVCVKNLQDEQLALVICRLIDGQGGALESNLIKKYILPSAVQRGDFWLASLLKWELGEYHRSILAMAGCLENPATESSTVSSNHVSFVDPSIGLYCLMLATKNSVKNALGERTASTLSRWASLMAATAFSRCGLPLEALECLSPSASGHGGTHQTSVPSNGQLHTTQGVFDHSVPHSSNWVSSGVSSTVDTHFRLGLAVQFLSMILREATAPLMNSEVVSCEKFSRFQHKLQTALEQFHQRFSLSASYLRNMMILSAYNRGLLSMGHNIFQENSSSGLSDDKSHTDEDLLQYSALSKLILKATDEKSLVLSRIIAACSVTCLHSVPCFEENKVSSGPDPKWSNALRFYFQGILESFSNLRTSIRLCLGSSVEDLKTKLAVVLDLVEYCLRLAMAWVLGDVHCLFRMVQPLVISYFNGHMPYEVDLESVKRVYHQEASVSVPDASDVGVNSKFSSVVENHGVGYPVYSIPEDERCLVTQACFWKHVSDFVKLKLVSISINLDDGISNSGSAENFDAQTSLDSSDDIVCVTEKIMSVLGKTLISTLAQLSSYHVKQLVLVLKQKLEKRLQVPTLLWLLECQGSQANFLNRDIPDAGVETEKNGDPVVFVRFWKLCVDPHLLHEAFLLENFDIFEWSKSKPLEDWSDMYREVIRKNELYVPCNQDGRSSNEVASLANHASNSSPKAAVTANENSAFQNPKEIHKRTGELIEALCINAINHRQAALASNRKGIIFFNLEDGDSSQNQSDYIWSDADWPHNGWANSESTPVPTCVSLGVGLGDKKGAHLGLGGATVGVVSLSKPGKADRVPGYSGLGAIADPGSFFTQIRRWLGVSGLGWETQEEFEEFVDPPPTVESVITRAFSNHPTMPLFLVGSSNTHIYLWEFGNERATATYGVLPAANVSPPYALASISAVQFGPFGHRFASAALDGTVCTWQSEVGGRSNIHPVESSLCFNGHASDVGYISSSGSIVAASGYSSSGANVVVWDTLAPPSTSQASINCHEGGARSISVFDNDIGSGSISPMIVTGGKNGDVGLHDFRFIATGKMKKQRNPDGGSSTDGDQNKNGMLWYIPKAHLGSVTKIATIPRTSLFLTGSKDGEVKLWDAKAAKLIHHWPKLHERHTFLQPNSRGYGGIIRAGVTDIQVCPNGFITCGGDGTVKFVSLVDSSYGDAK</sequence>
<evidence type="ECO:0000313" key="5">
    <source>
        <dbReference type="Proteomes" id="UP000434276"/>
    </source>
</evidence>
<feature type="repeat" description="WD" evidence="1">
    <location>
        <begin position="2413"/>
        <end position="2454"/>
    </location>
</feature>
<feature type="region of interest" description="Disordered" evidence="2">
    <location>
        <begin position="1"/>
        <end position="23"/>
    </location>
</feature>
<feature type="domain" description="RAVE complex protein Rav1 C-terminal" evidence="3">
    <location>
        <begin position="770"/>
        <end position="1482"/>
    </location>
</feature>
<dbReference type="Pfam" id="PF12234">
    <property type="entry name" value="Rav1p_C"/>
    <property type="match status" value="1"/>
</dbReference>
<dbReference type="PROSITE" id="PS50294">
    <property type="entry name" value="WD_REPEATS_REGION"/>
    <property type="match status" value="1"/>
</dbReference>
<dbReference type="SUPFAM" id="SSF50978">
    <property type="entry name" value="WD40 repeat-like"/>
    <property type="match status" value="3"/>
</dbReference>
<evidence type="ECO:0000256" key="2">
    <source>
        <dbReference type="SAM" id="MobiDB-lite"/>
    </source>
</evidence>
<keyword evidence="1" id="KW-0853">WD repeat</keyword>
<dbReference type="PROSITE" id="PS50082">
    <property type="entry name" value="WD_REPEATS_2"/>
    <property type="match status" value="1"/>
</dbReference>
<evidence type="ECO:0000256" key="1">
    <source>
        <dbReference type="PROSITE-ProRule" id="PRU00221"/>
    </source>
</evidence>
<dbReference type="Proteomes" id="UP000434276">
    <property type="component" value="Unassembled WGS sequence"/>
</dbReference>